<evidence type="ECO:0000313" key="2">
    <source>
        <dbReference type="EMBL" id="VAX00449.1"/>
    </source>
</evidence>
<dbReference type="SMART" id="SM00331">
    <property type="entry name" value="PP2C_SIG"/>
    <property type="match status" value="1"/>
</dbReference>
<protein>
    <submittedName>
        <fullName evidence="2">Protein serine/threonine phosphatase PrpC, regulation of stationary phase</fullName>
    </submittedName>
</protein>
<dbReference type="InterPro" id="IPR036457">
    <property type="entry name" value="PPM-type-like_dom_sf"/>
</dbReference>
<accession>A0A3B1A3Y5</accession>
<sequence>MTTEIDIQCSVHVIGVTDTGRARTHNEDAIAWDVPHGLAMLADGMGGHNAGDVASRLCLETLNEVLQAALDKPLRLRPNKGMSKHATLVRRSVNKANTAIFENAEANPERKGMGTTLAMVLFYEDKVVVAHVGDSRVYRLRDRKLEQITADHSLVRELLEKGAISAEEAENNPYRHVITRAVGVRSRMVTEVQEQEIRPGDVFLLCSDGLTDLVSDDVIEDILVVAGGNWDHAAQHLIDLANNNGGRDNISVVIAALGGPR</sequence>
<dbReference type="Gene3D" id="3.60.40.10">
    <property type="entry name" value="PPM-type phosphatase domain"/>
    <property type="match status" value="1"/>
</dbReference>
<dbReference type="SUPFAM" id="SSF81606">
    <property type="entry name" value="PP2C-like"/>
    <property type="match status" value="1"/>
</dbReference>
<gene>
    <name evidence="2" type="ORF">MNBD_GAMMA19-333</name>
</gene>
<dbReference type="PROSITE" id="PS51746">
    <property type="entry name" value="PPM_2"/>
    <property type="match status" value="1"/>
</dbReference>
<dbReference type="NCBIfam" id="NF033484">
    <property type="entry name" value="Stp1_PP2C_phos"/>
    <property type="match status" value="1"/>
</dbReference>
<dbReference type="SMART" id="SM00332">
    <property type="entry name" value="PP2Cc"/>
    <property type="match status" value="1"/>
</dbReference>
<reference evidence="2" key="1">
    <citation type="submission" date="2018-06" db="EMBL/GenBank/DDBJ databases">
        <authorList>
            <person name="Zhirakovskaya E."/>
        </authorList>
    </citation>
    <scope>NUCLEOTIDE SEQUENCE</scope>
</reference>
<dbReference type="GO" id="GO:0004722">
    <property type="term" value="F:protein serine/threonine phosphatase activity"/>
    <property type="evidence" value="ECO:0007669"/>
    <property type="project" value="InterPro"/>
</dbReference>
<proteinExistence type="predicted"/>
<dbReference type="InterPro" id="IPR015655">
    <property type="entry name" value="PP2C"/>
</dbReference>
<dbReference type="EMBL" id="UOFV01000212">
    <property type="protein sequence ID" value="VAX00449.1"/>
    <property type="molecule type" value="Genomic_DNA"/>
</dbReference>
<dbReference type="PANTHER" id="PTHR47992">
    <property type="entry name" value="PROTEIN PHOSPHATASE"/>
    <property type="match status" value="1"/>
</dbReference>
<feature type="domain" description="PPM-type phosphatase" evidence="1">
    <location>
        <begin position="13"/>
        <end position="257"/>
    </location>
</feature>
<organism evidence="2">
    <name type="scientific">hydrothermal vent metagenome</name>
    <dbReference type="NCBI Taxonomy" id="652676"/>
    <lineage>
        <taxon>unclassified sequences</taxon>
        <taxon>metagenomes</taxon>
        <taxon>ecological metagenomes</taxon>
    </lineage>
</organism>
<name>A0A3B1A3Y5_9ZZZZ</name>
<dbReference type="Pfam" id="PF13672">
    <property type="entry name" value="PP2C_2"/>
    <property type="match status" value="1"/>
</dbReference>
<evidence type="ECO:0000259" key="1">
    <source>
        <dbReference type="PROSITE" id="PS51746"/>
    </source>
</evidence>
<dbReference type="AlphaFoldDB" id="A0A3B1A3Y5"/>
<dbReference type="InterPro" id="IPR001932">
    <property type="entry name" value="PPM-type_phosphatase-like_dom"/>
</dbReference>
<dbReference type="CDD" id="cd00143">
    <property type="entry name" value="PP2Cc"/>
    <property type="match status" value="1"/>
</dbReference>